<keyword evidence="8" id="KW-0238">DNA-binding</keyword>
<evidence type="ECO:0000259" key="12">
    <source>
        <dbReference type="Pfam" id="PF21180"/>
    </source>
</evidence>
<dbReference type="Proteomes" id="UP000674179">
    <property type="component" value="Chromosome 16"/>
</dbReference>
<evidence type="ECO:0000256" key="9">
    <source>
        <dbReference type="ARBA" id="ARBA00023235"/>
    </source>
</evidence>
<evidence type="ECO:0000313" key="13">
    <source>
        <dbReference type="EMBL" id="KAG5482514.1"/>
    </source>
</evidence>
<dbReference type="InterPro" id="IPR034136">
    <property type="entry name" value="TOPRIM_Topo6A/Spo11"/>
</dbReference>
<dbReference type="InterPro" id="IPR013049">
    <property type="entry name" value="Spo11/TopoVI_A_N"/>
</dbReference>
<accession>A0A836H0I5</accession>
<name>A0A836H0I5_LEIEN</name>
<dbReference type="GO" id="GO:0042138">
    <property type="term" value="P:meiotic DNA double-strand break formation"/>
    <property type="evidence" value="ECO:0007669"/>
    <property type="project" value="TreeGrafter"/>
</dbReference>
<comment type="caution">
    <text evidence="13">The sequence shown here is derived from an EMBL/GenBank/DDBJ whole genome shotgun (WGS) entry which is preliminary data.</text>
</comment>
<dbReference type="PANTHER" id="PTHR10848">
    <property type="entry name" value="MEIOTIC RECOMBINATION PROTEIN SPO11"/>
    <property type="match status" value="1"/>
</dbReference>
<comment type="similarity">
    <text evidence="3">Belongs to the TOP6A family.</text>
</comment>
<evidence type="ECO:0000256" key="5">
    <source>
        <dbReference type="ARBA" id="ARBA00022723"/>
    </source>
</evidence>
<dbReference type="GO" id="GO:0000706">
    <property type="term" value="P:meiotic DNA double-strand break processing"/>
    <property type="evidence" value="ECO:0007669"/>
    <property type="project" value="TreeGrafter"/>
</dbReference>
<sequence length="650" mass="70722">MTDSFVEVSPAVAAANDADELRDEALRRMEVYVLELLHALLSAPIKRVPTVGHTAASVEQGMPGSCRRRTRHAISRKLQTLTHAACGALSAPLVSVPREERTYAGSVSAHEGAATRSNNGSSATSMRALRVARHHLLVLTVLFCNVMRGDVATQRDVYYHLVRQISGQEVVNRTVQQLSRVLRLPRQLMGVAAGGRGYIAGWLSYRGVSLRGGCSGAAADEGMPLPLLGADLAVTVQEIAECVVAEDKEVLGISESVPLPNRMQTHPPQQSESSRSPNTRDFDLTGRSSTTAANGFQVSPNVCAILVVEKHAVFAQLLREGLLRLLPCVLLTAQGFPTYAARRLLAHLHAALPRAAVVALVDYNPHGLSILAAYRWAATMDALPACSASVERRYYAAPALRWLGVRTAHVTQVMEKRDSGSASTGCPSTVQCPHRHHSTPAPGRASAEPLGAADNRSLVRGDGSAAVSALRCASSAPHAVENAAVVSPLISIGPFQHYTPRDTVLMRHQIERLESLLQHAGCSQVAEEDLDTEAEAADEGRRAFVERHHVRRVERVSADFDAAHQIHRRLSVADPEQQANRVSLAAWLKEAREMQRLSVKCEMEALYTAPYAHRFLGSEAAMHKRRRGAPPPHSQFAQWVCRQVLRRQYV</sequence>
<dbReference type="GO" id="GO:0003918">
    <property type="term" value="F:DNA topoisomerase type II (double strand cut, ATP-hydrolyzing) activity"/>
    <property type="evidence" value="ECO:0007669"/>
    <property type="project" value="UniProtKB-EC"/>
</dbReference>
<dbReference type="InterPro" id="IPR036388">
    <property type="entry name" value="WH-like_DNA-bd_sf"/>
</dbReference>
<keyword evidence="14" id="KW-1185">Reference proteome</keyword>
<dbReference type="SUPFAM" id="SSF56726">
    <property type="entry name" value="DNA topoisomerase IV, alpha subunit"/>
    <property type="match status" value="1"/>
</dbReference>
<dbReference type="AlphaFoldDB" id="A0A836H0I5"/>
<dbReference type="RefSeq" id="XP_067694204.1">
    <property type="nucleotide sequence ID" value="XM_067837340.1"/>
</dbReference>
<comment type="cofactor">
    <cofactor evidence="2">
        <name>Mg(2+)</name>
        <dbReference type="ChEBI" id="CHEBI:18420"/>
    </cofactor>
</comment>
<keyword evidence="5" id="KW-0479">Metal-binding</keyword>
<feature type="domain" description="Spo11/DNA topoisomerase VI subunit A N-terminal" evidence="11">
    <location>
        <begin position="135"/>
        <end position="191"/>
    </location>
</feature>
<dbReference type="GO" id="GO:0000228">
    <property type="term" value="C:nuclear chromosome"/>
    <property type="evidence" value="ECO:0007669"/>
    <property type="project" value="TreeGrafter"/>
</dbReference>
<feature type="domain" description="Topoisomerase 6 subunit A/Spo11 TOPRIM" evidence="12">
    <location>
        <begin position="305"/>
        <end position="414"/>
    </location>
</feature>
<dbReference type="GO" id="GO:0007131">
    <property type="term" value="P:reciprocal meiotic recombination"/>
    <property type="evidence" value="ECO:0007669"/>
    <property type="project" value="TreeGrafter"/>
</dbReference>
<evidence type="ECO:0000256" key="7">
    <source>
        <dbReference type="ARBA" id="ARBA00023029"/>
    </source>
</evidence>
<evidence type="ECO:0000313" key="14">
    <source>
        <dbReference type="Proteomes" id="UP000674179"/>
    </source>
</evidence>
<keyword evidence="7" id="KW-0799">Topoisomerase</keyword>
<dbReference type="Gene3D" id="3.40.1360.10">
    <property type="match status" value="1"/>
</dbReference>
<dbReference type="GO" id="GO:0003677">
    <property type="term" value="F:DNA binding"/>
    <property type="evidence" value="ECO:0007669"/>
    <property type="project" value="UniProtKB-KW"/>
</dbReference>
<evidence type="ECO:0000256" key="6">
    <source>
        <dbReference type="ARBA" id="ARBA00022842"/>
    </source>
</evidence>
<organism evidence="13 14">
    <name type="scientific">Leishmania enriettii</name>
    <dbReference type="NCBI Taxonomy" id="5663"/>
    <lineage>
        <taxon>Eukaryota</taxon>
        <taxon>Discoba</taxon>
        <taxon>Euglenozoa</taxon>
        <taxon>Kinetoplastea</taxon>
        <taxon>Metakinetoplastina</taxon>
        <taxon>Trypanosomatida</taxon>
        <taxon>Trypanosomatidae</taxon>
        <taxon>Leishmaniinae</taxon>
        <taxon>Leishmania</taxon>
    </lineage>
</organism>
<feature type="region of interest" description="Disordered" evidence="10">
    <location>
        <begin position="256"/>
        <end position="286"/>
    </location>
</feature>
<evidence type="ECO:0000256" key="8">
    <source>
        <dbReference type="ARBA" id="ARBA00023125"/>
    </source>
</evidence>
<comment type="catalytic activity">
    <reaction evidence="1">
        <text>ATP-dependent breakage, passage and rejoining of double-stranded DNA.</text>
        <dbReference type="EC" id="5.6.2.2"/>
    </reaction>
</comment>
<dbReference type="PANTHER" id="PTHR10848:SF2">
    <property type="entry name" value="RECOMBINATION PROTEIN SPO11, PUTATIVE-RELATED"/>
    <property type="match status" value="1"/>
</dbReference>
<dbReference type="GeneID" id="94172850"/>
<proteinExistence type="inferred from homology"/>
<feature type="compositionally biased region" description="Polar residues" evidence="10">
    <location>
        <begin position="262"/>
        <end position="277"/>
    </location>
</feature>
<evidence type="ECO:0000256" key="4">
    <source>
        <dbReference type="ARBA" id="ARBA00012895"/>
    </source>
</evidence>
<dbReference type="GO" id="GO:0046872">
    <property type="term" value="F:metal ion binding"/>
    <property type="evidence" value="ECO:0007669"/>
    <property type="project" value="UniProtKB-KW"/>
</dbReference>
<dbReference type="GO" id="GO:0005524">
    <property type="term" value="F:ATP binding"/>
    <property type="evidence" value="ECO:0007669"/>
    <property type="project" value="InterPro"/>
</dbReference>
<evidence type="ECO:0000256" key="1">
    <source>
        <dbReference type="ARBA" id="ARBA00000185"/>
    </source>
</evidence>
<gene>
    <name evidence="13" type="ORF">CUR178_05654</name>
</gene>
<protein>
    <recommendedName>
        <fullName evidence="4">DNA topoisomerase (ATP-hydrolyzing)</fullName>
        <ecNumber evidence="4">5.6.2.2</ecNumber>
    </recommendedName>
</protein>
<reference evidence="13 14" key="1">
    <citation type="submission" date="2021-02" db="EMBL/GenBank/DDBJ databases">
        <title>Leishmania (Mundinia) enrietti genome sequencing and assembly.</title>
        <authorList>
            <person name="Almutairi H."/>
            <person name="Gatherer D."/>
        </authorList>
    </citation>
    <scope>NUCLEOTIDE SEQUENCE [LARGE SCALE GENOMIC DNA]</scope>
    <source>
        <strain evidence="13">CUR178</strain>
    </source>
</reference>
<evidence type="ECO:0000259" key="11">
    <source>
        <dbReference type="Pfam" id="PF04406"/>
    </source>
</evidence>
<dbReference type="InterPro" id="IPR036078">
    <property type="entry name" value="Spo11/TopoVI_A_sf"/>
</dbReference>
<evidence type="ECO:0000256" key="10">
    <source>
        <dbReference type="SAM" id="MobiDB-lite"/>
    </source>
</evidence>
<keyword evidence="9" id="KW-0413">Isomerase</keyword>
<dbReference type="EC" id="5.6.2.2" evidence="4"/>
<dbReference type="OrthoDB" id="5377392at2759"/>
<dbReference type="InterPro" id="IPR002815">
    <property type="entry name" value="Spo11/TopoVI_A"/>
</dbReference>
<evidence type="ECO:0000256" key="3">
    <source>
        <dbReference type="ARBA" id="ARBA00006559"/>
    </source>
</evidence>
<keyword evidence="6" id="KW-0460">Magnesium</keyword>
<dbReference type="Gene3D" id="1.10.10.10">
    <property type="entry name" value="Winged helix-like DNA-binding domain superfamily/Winged helix DNA-binding domain"/>
    <property type="match status" value="1"/>
</dbReference>
<feature type="region of interest" description="Disordered" evidence="10">
    <location>
        <begin position="418"/>
        <end position="450"/>
    </location>
</feature>
<dbReference type="Pfam" id="PF21180">
    <property type="entry name" value="TOP6A-Spo11_Toprim"/>
    <property type="match status" value="1"/>
</dbReference>
<dbReference type="EMBL" id="JAFHKP010000016">
    <property type="protein sequence ID" value="KAG5482514.1"/>
    <property type="molecule type" value="Genomic_DNA"/>
</dbReference>
<dbReference type="Pfam" id="PF04406">
    <property type="entry name" value="TP6A_N"/>
    <property type="match status" value="1"/>
</dbReference>
<dbReference type="KEGG" id="lenr:94172850"/>
<evidence type="ECO:0000256" key="2">
    <source>
        <dbReference type="ARBA" id="ARBA00001946"/>
    </source>
</evidence>
<feature type="compositionally biased region" description="Polar residues" evidence="10">
    <location>
        <begin position="420"/>
        <end position="431"/>
    </location>
</feature>